<keyword evidence="1" id="KW-0092">Biotin</keyword>
<dbReference type="InterPro" id="IPR011053">
    <property type="entry name" value="Single_hybrid_motif"/>
</dbReference>
<evidence type="ECO:0000256" key="1">
    <source>
        <dbReference type="ARBA" id="ARBA00023267"/>
    </source>
</evidence>
<dbReference type="Gene3D" id="2.40.50.100">
    <property type="match status" value="1"/>
</dbReference>
<evidence type="ECO:0000259" key="2">
    <source>
        <dbReference type="PROSITE" id="PS50968"/>
    </source>
</evidence>
<dbReference type="PANTHER" id="PTHR45266">
    <property type="entry name" value="OXALOACETATE DECARBOXYLASE ALPHA CHAIN"/>
    <property type="match status" value="1"/>
</dbReference>
<evidence type="ECO:0000313" key="4">
    <source>
        <dbReference type="Proteomes" id="UP000631034"/>
    </source>
</evidence>
<dbReference type="Pfam" id="PF00364">
    <property type="entry name" value="Biotin_lipoyl"/>
    <property type="match status" value="1"/>
</dbReference>
<dbReference type="InterPro" id="IPR000089">
    <property type="entry name" value="Biotin_lipoyl"/>
</dbReference>
<dbReference type="SUPFAM" id="SSF51230">
    <property type="entry name" value="Single hybrid motif"/>
    <property type="match status" value="1"/>
</dbReference>
<dbReference type="AlphaFoldDB" id="A0A8J6Z002"/>
<sequence length="134" mass="14355">MRQELRITIDGRTYNVIVENVTGSSSETFYPSPAMRSDIIEPTIAETPAPRPAEKLTPFAANARPGDVVSPMSGVLVEYTVRAGDRVALDQQVATIEAMKMKTVIVSHLEGTVTKLHLEPGAPVEAGQPLVSIG</sequence>
<name>A0A8J6Z002_9PROT</name>
<dbReference type="PANTHER" id="PTHR45266:SF3">
    <property type="entry name" value="OXALOACETATE DECARBOXYLASE ALPHA CHAIN"/>
    <property type="match status" value="1"/>
</dbReference>
<organism evidence="3 4">
    <name type="scientific">Phaeovibrio sulfidiphilus</name>
    <dbReference type="NCBI Taxonomy" id="1220600"/>
    <lineage>
        <taxon>Bacteria</taxon>
        <taxon>Pseudomonadati</taxon>
        <taxon>Pseudomonadota</taxon>
        <taxon>Alphaproteobacteria</taxon>
        <taxon>Rhodospirillales</taxon>
        <taxon>Rhodospirillaceae</taxon>
        <taxon>Phaeovibrio</taxon>
    </lineage>
</organism>
<dbReference type="FunFam" id="2.40.50.100:FF:000003">
    <property type="entry name" value="Acetyl-CoA carboxylase biotin carboxyl carrier protein"/>
    <property type="match status" value="1"/>
</dbReference>
<feature type="domain" description="Lipoyl-binding" evidence="2">
    <location>
        <begin position="59"/>
        <end position="134"/>
    </location>
</feature>
<evidence type="ECO:0000313" key="3">
    <source>
        <dbReference type="EMBL" id="MBE1237553.1"/>
    </source>
</evidence>
<dbReference type="RefSeq" id="WP_192534558.1">
    <property type="nucleotide sequence ID" value="NZ_JACZHT010000005.1"/>
</dbReference>
<dbReference type="EMBL" id="JACZHT010000005">
    <property type="protein sequence ID" value="MBE1237553.1"/>
    <property type="molecule type" value="Genomic_DNA"/>
</dbReference>
<dbReference type="Proteomes" id="UP000631034">
    <property type="component" value="Unassembled WGS sequence"/>
</dbReference>
<dbReference type="InterPro" id="IPR050709">
    <property type="entry name" value="Biotin_Carboxyl_Carrier/Decarb"/>
</dbReference>
<comment type="caution">
    <text evidence="3">The sequence shown here is derived from an EMBL/GenBank/DDBJ whole genome shotgun (WGS) entry which is preliminary data.</text>
</comment>
<dbReference type="PROSITE" id="PS00188">
    <property type="entry name" value="BIOTIN"/>
    <property type="match status" value="1"/>
</dbReference>
<proteinExistence type="predicted"/>
<dbReference type="PROSITE" id="PS50968">
    <property type="entry name" value="BIOTINYL_LIPOYL"/>
    <property type="match status" value="1"/>
</dbReference>
<accession>A0A8J6Z002</accession>
<reference evidence="3" key="1">
    <citation type="submission" date="2020-10" db="EMBL/GenBank/DDBJ databases">
        <title>Genome sequence of the unusual species of purple photosynthetic bacteria, Phaeovibrio sulfidiphilus DSM 23193, type strain.</title>
        <authorList>
            <person name="Kyndt J.A."/>
            <person name="Meyer T.E."/>
        </authorList>
    </citation>
    <scope>NUCLEOTIDE SEQUENCE</scope>
    <source>
        <strain evidence="3">DSM 23193</strain>
    </source>
</reference>
<protein>
    <submittedName>
        <fullName evidence="3">Acetyl-CoA carboxylase biotin carboxyl carrier protein subunit</fullName>
    </submittedName>
</protein>
<dbReference type="CDD" id="cd06850">
    <property type="entry name" value="biotinyl_domain"/>
    <property type="match status" value="1"/>
</dbReference>
<gene>
    <name evidence="3" type="ORF">IHV25_07815</name>
</gene>
<dbReference type="InterPro" id="IPR001882">
    <property type="entry name" value="Biotin_BS"/>
</dbReference>
<keyword evidence="4" id="KW-1185">Reference proteome</keyword>